<gene>
    <name evidence="3" type="ORF">Q4535_06450</name>
</gene>
<feature type="transmembrane region" description="Helical" evidence="2">
    <location>
        <begin position="54"/>
        <end position="73"/>
    </location>
</feature>
<keyword evidence="2" id="KW-0812">Transmembrane</keyword>
<proteinExistence type="predicted"/>
<comment type="caution">
    <text evidence="3">The sequence shown here is derived from an EMBL/GenBank/DDBJ whole genome shotgun (WGS) entry which is preliminary data.</text>
</comment>
<feature type="compositionally biased region" description="Low complexity" evidence="1">
    <location>
        <begin position="131"/>
        <end position="156"/>
    </location>
</feature>
<sequence length="182" mass="19562">MRNLLLMRRPLPRRVLVTAHLMLQLGLLAAASGWTLQHLTPIGPDNSLVAQWPVLAQGVGGFLLAFVMTRLLFELLMAPHHLLSIRGANHTLDAAALVTRSISRRPAVHDNDDSWVGKPRSVTWPREGEEAPAATAAATTSADTPAAASPKAAAKPQEPSLGSDEELPDTHSSEVRRTEPSL</sequence>
<keyword evidence="2" id="KW-1133">Transmembrane helix</keyword>
<evidence type="ECO:0000256" key="1">
    <source>
        <dbReference type="SAM" id="MobiDB-lite"/>
    </source>
</evidence>
<evidence type="ECO:0000313" key="4">
    <source>
        <dbReference type="Proteomes" id="UP001170481"/>
    </source>
</evidence>
<protein>
    <submittedName>
        <fullName evidence="3">Uncharacterized protein</fullName>
    </submittedName>
</protein>
<keyword evidence="2" id="KW-0472">Membrane</keyword>
<dbReference type="EMBL" id="JAUORK010000006">
    <property type="protein sequence ID" value="MDO6671759.1"/>
    <property type="molecule type" value="Genomic_DNA"/>
</dbReference>
<accession>A0AAP4TXT4</accession>
<dbReference type="AlphaFoldDB" id="A0AAP4TXT4"/>
<dbReference type="Proteomes" id="UP001170481">
    <property type="component" value="Unassembled WGS sequence"/>
</dbReference>
<dbReference type="RefSeq" id="WP_054556407.1">
    <property type="nucleotide sequence ID" value="NZ_JAUORK010000006.1"/>
</dbReference>
<feature type="region of interest" description="Disordered" evidence="1">
    <location>
        <begin position="108"/>
        <end position="182"/>
    </location>
</feature>
<reference evidence="3" key="1">
    <citation type="submission" date="2023-07" db="EMBL/GenBank/DDBJ databases">
        <title>Genome content predicts the carbon catabolic preferences of heterotrophic bacteria.</title>
        <authorList>
            <person name="Gralka M."/>
        </authorList>
    </citation>
    <scope>NUCLEOTIDE SEQUENCE</scope>
    <source>
        <strain evidence="3">C2R13</strain>
    </source>
</reference>
<name>A0AAP4TXT4_9GAMM</name>
<organism evidence="3 4">
    <name type="scientific">Cobetia amphilecti</name>
    <dbReference type="NCBI Taxonomy" id="1055104"/>
    <lineage>
        <taxon>Bacteria</taxon>
        <taxon>Pseudomonadati</taxon>
        <taxon>Pseudomonadota</taxon>
        <taxon>Gammaproteobacteria</taxon>
        <taxon>Oceanospirillales</taxon>
        <taxon>Halomonadaceae</taxon>
        <taxon>Cobetia</taxon>
    </lineage>
</organism>
<feature type="compositionally biased region" description="Basic and acidic residues" evidence="1">
    <location>
        <begin position="168"/>
        <end position="182"/>
    </location>
</feature>
<evidence type="ECO:0000256" key="2">
    <source>
        <dbReference type="SAM" id="Phobius"/>
    </source>
</evidence>
<evidence type="ECO:0000313" key="3">
    <source>
        <dbReference type="EMBL" id="MDO6671759.1"/>
    </source>
</evidence>